<proteinExistence type="predicted"/>
<gene>
    <name evidence="1" type="ORF">L596_013226</name>
</gene>
<reference evidence="1 2" key="1">
    <citation type="journal article" date="2015" name="Genome Biol.">
        <title>Comparative genomics of Steinernema reveals deeply conserved gene regulatory networks.</title>
        <authorList>
            <person name="Dillman A.R."/>
            <person name="Macchietto M."/>
            <person name="Porter C.F."/>
            <person name="Rogers A."/>
            <person name="Williams B."/>
            <person name="Antoshechkin I."/>
            <person name="Lee M.M."/>
            <person name="Goodwin Z."/>
            <person name="Lu X."/>
            <person name="Lewis E.E."/>
            <person name="Goodrich-Blair H."/>
            <person name="Stock S.P."/>
            <person name="Adams B.J."/>
            <person name="Sternberg P.W."/>
            <person name="Mortazavi A."/>
        </authorList>
    </citation>
    <scope>NUCLEOTIDE SEQUENCE [LARGE SCALE GENOMIC DNA]</scope>
    <source>
        <strain evidence="1 2">ALL</strain>
    </source>
</reference>
<evidence type="ECO:0000313" key="1">
    <source>
        <dbReference type="EMBL" id="TKR89068.1"/>
    </source>
</evidence>
<evidence type="ECO:0000313" key="2">
    <source>
        <dbReference type="Proteomes" id="UP000298663"/>
    </source>
</evidence>
<dbReference type="Proteomes" id="UP000298663">
    <property type="component" value="Unassembled WGS sequence"/>
</dbReference>
<keyword evidence="2" id="KW-1185">Reference proteome</keyword>
<reference evidence="1 2" key="2">
    <citation type="journal article" date="2019" name="G3 (Bethesda)">
        <title>Hybrid Assembly of the Genome of the Entomopathogenic Nematode Steinernema carpocapsae Identifies the X-Chromosome.</title>
        <authorList>
            <person name="Serra L."/>
            <person name="Macchietto M."/>
            <person name="Macias-Munoz A."/>
            <person name="McGill C.J."/>
            <person name="Rodriguez I.M."/>
            <person name="Rodriguez B."/>
            <person name="Murad R."/>
            <person name="Mortazavi A."/>
        </authorList>
    </citation>
    <scope>NUCLEOTIDE SEQUENCE [LARGE SCALE GENOMIC DNA]</scope>
    <source>
        <strain evidence="1 2">ALL</strain>
    </source>
</reference>
<protein>
    <submittedName>
        <fullName evidence="1">Uncharacterized protein</fullName>
    </submittedName>
</protein>
<comment type="caution">
    <text evidence="1">The sequence shown here is derived from an EMBL/GenBank/DDBJ whole genome shotgun (WGS) entry which is preliminary data.</text>
</comment>
<organism evidence="1 2">
    <name type="scientific">Steinernema carpocapsae</name>
    <name type="common">Entomopathogenic nematode</name>
    <dbReference type="NCBI Taxonomy" id="34508"/>
    <lineage>
        <taxon>Eukaryota</taxon>
        <taxon>Metazoa</taxon>
        <taxon>Ecdysozoa</taxon>
        <taxon>Nematoda</taxon>
        <taxon>Chromadorea</taxon>
        <taxon>Rhabditida</taxon>
        <taxon>Tylenchina</taxon>
        <taxon>Panagrolaimomorpha</taxon>
        <taxon>Strongyloidoidea</taxon>
        <taxon>Steinernematidae</taxon>
        <taxon>Steinernema</taxon>
    </lineage>
</organism>
<dbReference type="AlphaFoldDB" id="A0A4U5NZJ8"/>
<name>A0A4U5NZJ8_STECR</name>
<sequence>MALYICLAAAPASATCPLPSSRFSLLLASSSSLSSSSNISVRDMSETFCRLRTSFKPVRKLTTGRISAAVNRSASTDFAASTDVFSCHLLPGFFFKCPTPP</sequence>
<dbReference type="EMBL" id="AZBU02000003">
    <property type="protein sequence ID" value="TKR89068.1"/>
    <property type="molecule type" value="Genomic_DNA"/>
</dbReference>
<accession>A0A4U5NZJ8</accession>